<evidence type="ECO:0000313" key="4">
    <source>
        <dbReference type="EMBL" id="SFB76693.1"/>
    </source>
</evidence>
<dbReference type="Gene3D" id="3.40.50.2300">
    <property type="match status" value="1"/>
</dbReference>
<evidence type="ECO:0000256" key="1">
    <source>
        <dbReference type="ARBA" id="ARBA00022679"/>
    </source>
</evidence>
<feature type="domain" description="PTS EIIB type-2" evidence="3">
    <location>
        <begin position="1"/>
        <end position="94"/>
    </location>
</feature>
<dbReference type="AlphaFoldDB" id="A0A1I1DVT5"/>
<evidence type="ECO:0000256" key="2">
    <source>
        <dbReference type="ARBA" id="ARBA00022683"/>
    </source>
</evidence>
<sequence>MKILVSCISGMGSSQMIKMKINNVLKKLNLTASVDHMAIGEAKSAANNYDAVFCSQALVDNFKVSGKTKIVGLKNLLSETEIEEAFNKAGLIQGE</sequence>
<accession>A0A1I1DVT5</accession>
<dbReference type="Pfam" id="PF02302">
    <property type="entry name" value="PTS_IIB"/>
    <property type="match status" value="1"/>
</dbReference>
<dbReference type="CDD" id="cd05563">
    <property type="entry name" value="PTS_IIB_ascorbate"/>
    <property type="match status" value="1"/>
</dbReference>
<reference evidence="5" key="1">
    <citation type="submission" date="2016-10" db="EMBL/GenBank/DDBJ databases">
        <authorList>
            <person name="Varghese N."/>
            <person name="Submissions S."/>
        </authorList>
    </citation>
    <scope>NUCLEOTIDE SEQUENCE [LARGE SCALE GENOMIC DNA]</scope>
    <source>
        <strain evidence="5">ATCC 43811</strain>
    </source>
</reference>
<name>A0A1I1DVT5_BREAD</name>
<keyword evidence="5" id="KW-1185">Reference proteome</keyword>
<dbReference type="SUPFAM" id="SSF52794">
    <property type="entry name" value="PTS system IIB component-like"/>
    <property type="match status" value="1"/>
</dbReference>
<evidence type="ECO:0000259" key="3">
    <source>
        <dbReference type="PROSITE" id="PS51099"/>
    </source>
</evidence>
<dbReference type="Proteomes" id="UP000240042">
    <property type="component" value="Unassembled WGS sequence"/>
</dbReference>
<dbReference type="InterPro" id="IPR003501">
    <property type="entry name" value="PTS_EIIB_2/3"/>
</dbReference>
<dbReference type="EMBL" id="FOKY01000003">
    <property type="protein sequence ID" value="SFB76693.1"/>
    <property type="molecule type" value="Genomic_DNA"/>
</dbReference>
<dbReference type="PROSITE" id="PS51099">
    <property type="entry name" value="PTS_EIIB_TYPE_2"/>
    <property type="match status" value="1"/>
</dbReference>
<dbReference type="GO" id="GO:0008982">
    <property type="term" value="F:protein-N(PI)-phosphohistidine-sugar phosphotransferase activity"/>
    <property type="evidence" value="ECO:0007669"/>
    <property type="project" value="InterPro"/>
</dbReference>
<dbReference type="GO" id="GO:0009401">
    <property type="term" value="P:phosphoenolpyruvate-dependent sugar phosphotransferase system"/>
    <property type="evidence" value="ECO:0007669"/>
    <property type="project" value="UniProtKB-KW"/>
</dbReference>
<dbReference type="InterPro" id="IPR013011">
    <property type="entry name" value="PTS_EIIB_2"/>
</dbReference>
<dbReference type="InterPro" id="IPR036095">
    <property type="entry name" value="PTS_EIIB-like_sf"/>
</dbReference>
<keyword evidence="1" id="KW-0808">Transferase</keyword>
<proteinExistence type="predicted"/>
<organism evidence="4 5">
    <name type="scientific">Brevinema andersonii</name>
    <dbReference type="NCBI Taxonomy" id="34097"/>
    <lineage>
        <taxon>Bacteria</taxon>
        <taxon>Pseudomonadati</taxon>
        <taxon>Spirochaetota</taxon>
        <taxon>Spirochaetia</taxon>
        <taxon>Brevinematales</taxon>
        <taxon>Brevinemataceae</taxon>
        <taxon>Brevinema</taxon>
    </lineage>
</organism>
<keyword evidence="2" id="KW-0598">Phosphotransferase system</keyword>
<evidence type="ECO:0000313" key="5">
    <source>
        <dbReference type="Proteomes" id="UP000240042"/>
    </source>
</evidence>
<dbReference type="STRING" id="34097.SAMN02745150_00686"/>
<protein>
    <submittedName>
        <fullName evidence="4">PTS system IIB component, L-Asc family</fullName>
    </submittedName>
</protein>
<gene>
    <name evidence="4" type="ORF">SAMN02745150_00686</name>
</gene>
<dbReference type="RefSeq" id="WP_200778560.1">
    <property type="nucleotide sequence ID" value="NZ_FOKY01000003.1"/>
</dbReference>